<dbReference type="CDD" id="cd18186">
    <property type="entry name" value="BTB_POZ_ZBTB_KLHL-like"/>
    <property type="match status" value="1"/>
</dbReference>
<dbReference type="PIRSF" id="PIRSF037037">
    <property type="entry name" value="Kelch-like_protein_gigaxonin"/>
    <property type="match status" value="1"/>
</dbReference>
<dbReference type="Pfam" id="PF07707">
    <property type="entry name" value="BACK"/>
    <property type="match status" value="1"/>
</dbReference>
<dbReference type="InterPro" id="IPR000210">
    <property type="entry name" value="BTB/POZ_dom"/>
</dbReference>
<dbReference type="Pfam" id="PF24681">
    <property type="entry name" value="Kelch_KLHDC2_KLHL20_DRC7"/>
    <property type="match status" value="1"/>
</dbReference>
<dbReference type="InterPro" id="IPR011333">
    <property type="entry name" value="SKP1/BTB/POZ_sf"/>
</dbReference>
<protein>
    <recommendedName>
        <fullName evidence="3">BTB domain-containing protein</fullName>
    </recommendedName>
</protein>
<organism evidence="4 5">
    <name type="scientific">Porites evermanni</name>
    <dbReference type="NCBI Taxonomy" id="104178"/>
    <lineage>
        <taxon>Eukaryota</taxon>
        <taxon>Metazoa</taxon>
        <taxon>Cnidaria</taxon>
        <taxon>Anthozoa</taxon>
        <taxon>Hexacorallia</taxon>
        <taxon>Scleractinia</taxon>
        <taxon>Fungiina</taxon>
        <taxon>Poritidae</taxon>
        <taxon>Porites</taxon>
    </lineage>
</organism>
<evidence type="ECO:0000313" key="4">
    <source>
        <dbReference type="EMBL" id="CAH3172545.1"/>
    </source>
</evidence>
<dbReference type="PANTHER" id="PTHR45632">
    <property type="entry name" value="LD33804P"/>
    <property type="match status" value="1"/>
</dbReference>
<dbReference type="PROSITE" id="PS50097">
    <property type="entry name" value="BTB"/>
    <property type="match status" value="1"/>
</dbReference>
<dbReference type="InterPro" id="IPR011705">
    <property type="entry name" value="BACK"/>
</dbReference>
<name>A0ABN8R397_9CNID</name>
<dbReference type="Pfam" id="PF00651">
    <property type="entry name" value="BTB"/>
    <property type="match status" value="1"/>
</dbReference>
<reference evidence="4 5" key="1">
    <citation type="submission" date="2022-05" db="EMBL/GenBank/DDBJ databases">
        <authorList>
            <consortium name="Genoscope - CEA"/>
            <person name="William W."/>
        </authorList>
    </citation>
    <scope>NUCLEOTIDE SEQUENCE [LARGE SCALE GENOMIC DNA]</scope>
</reference>
<comment type="caution">
    <text evidence="4">The sequence shown here is derived from an EMBL/GenBank/DDBJ whole genome shotgun (WGS) entry which is preliminary data.</text>
</comment>
<accession>A0ABN8R397</accession>
<feature type="domain" description="BTB" evidence="3">
    <location>
        <begin position="50"/>
        <end position="121"/>
    </location>
</feature>
<dbReference type="SUPFAM" id="SSF54695">
    <property type="entry name" value="POZ domain"/>
    <property type="match status" value="1"/>
</dbReference>
<evidence type="ECO:0000256" key="2">
    <source>
        <dbReference type="ARBA" id="ARBA00022737"/>
    </source>
</evidence>
<dbReference type="InterPro" id="IPR006652">
    <property type="entry name" value="Kelch_1"/>
</dbReference>
<dbReference type="SMART" id="SM00612">
    <property type="entry name" value="Kelch"/>
    <property type="match status" value="4"/>
</dbReference>
<evidence type="ECO:0000256" key="1">
    <source>
        <dbReference type="ARBA" id="ARBA00022441"/>
    </source>
</evidence>
<dbReference type="Gene3D" id="2.120.10.80">
    <property type="entry name" value="Kelch-type beta propeller"/>
    <property type="match status" value="1"/>
</dbReference>
<keyword evidence="1" id="KW-0880">Kelch repeat</keyword>
<proteinExistence type="predicted"/>
<gene>
    <name evidence="4" type="ORF">PEVE_00008478</name>
</gene>
<dbReference type="SMART" id="SM00875">
    <property type="entry name" value="BACK"/>
    <property type="match status" value="1"/>
</dbReference>
<dbReference type="InterPro" id="IPR015915">
    <property type="entry name" value="Kelch-typ_b-propeller"/>
</dbReference>
<dbReference type="SMART" id="SM00225">
    <property type="entry name" value="BTB"/>
    <property type="match status" value="1"/>
</dbReference>
<keyword evidence="2" id="KW-0677">Repeat</keyword>
<keyword evidence="5" id="KW-1185">Reference proteome</keyword>
<dbReference type="Gene3D" id="1.25.40.420">
    <property type="match status" value="1"/>
</dbReference>
<dbReference type="EMBL" id="CALNXI010001579">
    <property type="protein sequence ID" value="CAH3172545.1"/>
    <property type="molecule type" value="Genomic_DNA"/>
</dbReference>
<sequence length="608" mass="69685">MAVYSQVKHALYNNQDMNSLLEPIASDDMQQFCVEMMKRLDIQRKNESFCDVILDVGSGDGKARLKAHGNVLCAASPFFYSALTNDMKEKKDGVIRLEETNKTTMEKVLEFVYTGRVEVTQYDAFDLLETAEFFIIPSLKCAAGKFISQNLLTPSNCITLYYSAQRYQCPELQQKARNCIVENFVSVTGCEEFQNLSIEQVEEWISSDEIRVNEEEDVFKVITRWIEENKRKEQERFFELFRHVRIIYMSPTYVFNEVLSYPLVKGSETCTAFAQDAMKDVSTGTEECYFAQPPRICLKKFEDCLVGCGKEKLYGYVPTENRWYEMANYLSPKLFPFHMAACDGKLYVTGGTFNPHQSTIEEYNPSRNSWTRLNSYTSAIACILPAVVNFQGSLFVIGGKKEQQRNKEKGSNRVYKYSPDTDHWQVLASLRVGRSAICAVADRNSLYAIGGESNNERLDVVESYDPHRNSWHKHARTLEKKAHSFGAIFRGKVYVFGGFKSRQFDSCSSLIEMYDPDSNTWTGIESTGIPTWPFGVVSFKGDLFVLGWWRRHLTQNCSLKVYDVDSNEWKHEAVDPSKPNGFNLTNLAPIRIPRDILNECRAVPKEHL</sequence>
<dbReference type="SUPFAM" id="SSF117281">
    <property type="entry name" value="Kelch motif"/>
    <property type="match status" value="1"/>
</dbReference>
<dbReference type="InterPro" id="IPR017096">
    <property type="entry name" value="BTB-kelch_protein"/>
</dbReference>
<dbReference type="Proteomes" id="UP001159427">
    <property type="component" value="Unassembled WGS sequence"/>
</dbReference>
<evidence type="ECO:0000259" key="3">
    <source>
        <dbReference type="PROSITE" id="PS50097"/>
    </source>
</evidence>
<dbReference type="Gene3D" id="3.30.710.10">
    <property type="entry name" value="Potassium Channel Kv1.1, Chain A"/>
    <property type="match status" value="1"/>
</dbReference>
<dbReference type="PANTHER" id="PTHR45632:SF30">
    <property type="entry name" value="BTB DOMAIN-CONTAINING PROTEIN"/>
    <property type="match status" value="1"/>
</dbReference>
<evidence type="ECO:0000313" key="5">
    <source>
        <dbReference type="Proteomes" id="UP001159427"/>
    </source>
</evidence>